<keyword evidence="3" id="KW-1185">Reference proteome</keyword>
<organism evidence="2 3">
    <name type="scientific">Mycena indigotica</name>
    <dbReference type="NCBI Taxonomy" id="2126181"/>
    <lineage>
        <taxon>Eukaryota</taxon>
        <taxon>Fungi</taxon>
        <taxon>Dikarya</taxon>
        <taxon>Basidiomycota</taxon>
        <taxon>Agaricomycotina</taxon>
        <taxon>Agaricomycetes</taxon>
        <taxon>Agaricomycetidae</taxon>
        <taxon>Agaricales</taxon>
        <taxon>Marasmiineae</taxon>
        <taxon>Mycenaceae</taxon>
        <taxon>Mycena</taxon>
    </lineage>
</organism>
<comment type="caution">
    <text evidence="2">The sequence shown here is derived from an EMBL/GenBank/DDBJ whole genome shotgun (WGS) entry which is preliminary data.</text>
</comment>
<dbReference type="Proteomes" id="UP000636479">
    <property type="component" value="Unassembled WGS sequence"/>
</dbReference>
<dbReference type="InterPro" id="IPR046522">
    <property type="entry name" value="DUF6699"/>
</dbReference>
<reference evidence="2" key="1">
    <citation type="submission" date="2020-05" db="EMBL/GenBank/DDBJ databases">
        <title>Mycena genomes resolve the evolution of fungal bioluminescence.</title>
        <authorList>
            <person name="Tsai I.J."/>
        </authorList>
    </citation>
    <scope>NUCLEOTIDE SEQUENCE</scope>
    <source>
        <strain evidence="2">171206Taipei</strain>
    </source>
</reference>
<sequence>MSAIIDLPSVPQEEYLFPTTAPGQLEAQDIKSDICFPEAIWAESTEGDSTSASLPTVQLHSLLLAPAGHFKVDLSLPTDPLTTLRSDSISGKLNDPACSLPMTGLMVQINKPSNLELTVHVTLSSLHSELEHCPIITVGDVLMEIYSELHKDDENVHIELAAAVKAGKVHANWPQLATIRAAVYRRTELLQKVGQPLGPSNAKCKYVDLLKTDTMFAGLIAIDDKKFDIPQFKLQLKSNK</sequence>
<evidence type="ECO:0000259" key="1">
    <source>
        <dbReference type="Pfam" id="PF20415"/>
    </source>
</evidence>
<evidence type="ECO:0000313" key="3">
    <source>
        <dbReference type="Proteomes" id="UP000636479"/>
    </source>
</evidence>
<evidence type="ECO:0000313" key="2">
    <source>
        <dbReference type="EMBL" id="KAF7316024.1"/>
    </source>
</evidence>
<dbReference type="RefSeq" id="XP_037226047.1">
    <property type="nucleotide sequence ID" value="XM_037358137.1"/>
</dbReference>
<gene>
    <name evidence="2" type="ORF">MIND_00120100</name>
</gene>
<feature type="domain" description="DUF6699" evidence="1">
    <location>
        <begin position="72"/>
        <end position="219"/>
    </location>
</feature>
<dbReference type="AlphaFoldDB" id="A0A8H6TEY6"/>
<name>A0A8H6TEY6_9AGAR</name>
<accession>A0A8H6TEY6</accession>
<proteinExistence type="predicted"/>
<protein>
    <recommendedName>
        <fullName evidence="1">DUF6699 domain-containing protein</fullName>
    </recommendedName>
</protein>
<dbReference type="Pfam" id="PF20415">
    <property type="entry name" value="DUF6699"/>
    <property type="match status" value="1"/>
</dbReference>
<dbReference type="GeneID" id="59340653"/>
<dbReference type="EMBL" id="JACAZF010000001">
    <property type="protein sequence ID" value="KAF7316024.1"/>
    <property type="molecule type" value="Genomic_DNA"/>
</dbReference>